<evidence type="ECO:0000256" key="1">
    <source>
        <dbReference type="SAM" id="Phobius"/>
    </source>
</evidence>
<feature type="transmembrane region" description="Helical" evidence="1">
    <location>
        <begin position="48"/>
        <end position="68"/>
    </location>
</feature>
<gene>
    <name evidence="2" type="ORF">J5837_00400</name>
</gene>
<organism evidence="2 3">
    <name type="scientific">Pseudoxanthomonas helianthi</name>
    <dbReference type="NCBI Taxonomy" id="1453541"/>
    <lineage>
        <taxon>Bacteria</taxon>
        <taxon>Pseudomonadati</taxon>
        <taxon>Pseudomonadota</taxon>
        <taxon>Gammaproteobacteria</taxon>
        <taxon>Lysobacterales</taxon>
        <taxon>Lysobacteraceae</taxon>
        <taxon>Pseudoxanthomonas</taxon>
    </lineage>
</organism>
<dbReference type="EMBL" id="JAGKTC010000001">
    <property type="protein sequence ID" value="MBP3982867.1"/>
    <property type="molecule type" value="Genomic_DNA"/>
</dbReference>
<comment type="caution">
    <text evidence="2">The sequence shown here is derived from an EMBL/GenBank/DDBJ whole genome shotgun (WGS) entry which is preliminary data.</text>
</comment>
<dbReference type="RefSeq" id="WP_210534749.1">
    <property type="nucleotide sequence ID" value="NZ_JAGKTC010000001.1"/>
</dbReference>
<feature type="transmembrane region" description="Helical" evidence="1">
    <location>
        <begin position="16"/>
        <end position="36"/>
    </location>
</feature>
<protein>
    <submittedName>
        <fullName evidence="2">Uncharacterized protein</fullName>
    </submittedName>
</protein>
<sequence length="194" mass="21406">MSWRTTWFGSERPSRGWAVAVSALMGIMLLGLGGLFVRFVPVAGMRGVPMVIVFGVFGAASTLALVVFSAREGRLRPGNGFVQTAGRLLAITLFMPALLGFCAWASVCKALPWAYTRAFGVPHEERTVMRTDYSHRRRSCDYRLEGGAMENSMPGYLCIPESYYRQHPDQDVEVVIYGRKSALGFSVQGVRSVQ</sequence>
<keyword evidence="1" id="KW-0812">Transmembrane</keyword>
<dbReference type="AlphaFoldDB" id="A0A940WZG2"/>
<dbReference type="Proteomes" id="UP000673447">
    <property type="component" value="Unassembled WGS sequence"/>
</dbReference>
<reference evidence="2" key="2">
    <citation type="submission" date="2021-03" db="EMBL/GenBank/DDBJ databases">
        <authorList>
            <person name="Cao W."/>
        </authorList>
    </citation>
    <scope>NUCLEOTIDE SEQUENCE</scope>
    <source>
        <strain evidence="2">110414</strain>
    </source>
</reference>
<feature type="transmembrane region" description="Helical" evidence="1">
    <location>
        <begin position="88"/>
        <end position="107"/>
    </location>
</feature>
<evidence type="ECO:0000313" key="2">
    <source>
        <dbReference type="EMBL" id="MBP3982867.1"/>
    </source>
</evidence>
<keyword evidence="1" id="KW-0472">Membrane</keyword>
<reference evidence="2" key="1">
    <citation type="journal article" date="2016" name="Int. J. Syst. Evol. Microbiol.">
        <title>Pseudoxanthomonas helianthi sp. nov., isolated from roots of Jerusalem artichoke (Helianthus tuberosus).</title>
        <authorList>
            <person name="Kittiwongwattana C."/>
            <person name="Thawai C."/>
        </authorList>
    </citation>
    <scope>NUCLEOTIDE SEQUENCE</scope>
    <source>
        <strain evidence="2">110414</strain>
    </source>
</reference>
<keyword evidence="3" id="KW-1185">Reference proteome</keyword>
<accession>A0A940WZG2</accession>
<keyword evidence="1" id="KW-1133">Transmembrane helix</keyword>
<proteinExistence type="predicted"/>
<evidence type="ECO:0000313" key="3">
    <source>
        <dbReference type="Proteomes" id="UP000673447"/>
    </source>
</evidence>
<name>A0A940WZG2_9GAMM</name>